<evidence type="ECO:0000256" key="4">
    <source>
        <dbReference type="ARBA" id="ARBA00022989"/>
    </source>
</evidence>
<proteinExistence type="inferred from homology"/>
<dbReference type="EMBL" id="JXBB01000066">
    <property type="protein sequence ID" value="OAR03209.1"/>
    <property type="molecule type" value="Genomic_DNA"/>
</dbReference>
<dbReference type="InterPro" id="IPR007267">
    <property type="entry name" value="GtrA_DPMS_TM"/>
</dbReference>
<keyword evidence="4 7" id="KW-1133">Transmembrane helix</keyword>
<comment type="caution">
    <text evidence="9">The sequence shown here is derived from an EMBL/GenBank/DDBJ whole genome shotgun (WGS) entry which is preliminary data.</text>
</comment>
<dbReference type="AlphaFoldDB" id="A0A132N391"/>
<protein>
    <recommendedName>
        <fullName evidence="8">GtrA/DPMS transmembrane domain-containing protein</fullName>
    </recommendedName>
</protein>
<comment type="subcellular location">
    <subcellularLocation>
        <location evidence="1">Membrane</location>
        <topology evidence="1">Multi-pass membrane protein</topology>
    </subcellularLocation>
</comment>
<dbReference type="Pfam" id="PF04138">
    <property type="entry name" value="GtrA_DPMS_TM"/>
    <property type="match status" value="1"/>
</dbReference>
<feature type="domain" description="GtrA/DPMS transmembrane" evidence="8">
    <location>
        <begin position="41"/>
        <end position="174"/>
    </location>
</feature>
<keyword evidence="3 7" id="KW-0812">Transmembrane</keyword>
<accession>A0A132N391</accession>
<reference evidence="9 10" key="1">
    <citation type="submission" date="2015-09" db="EMBL/GenBank/DDBJ databases">
        <title>Draft genome sequence of Hydrogenibacillus schlegelii DSM 2000.</title>
        <authorList>
            <person name="Hemp J."/>
        </authorList>
    </citation>
    <scope>NUCLEOTIDE SEQUENCE [LARGE SCALE GENOMIC DNA]</scope>
    <source>
        <strain evidence="9 10">MA 48</strain>
    </source>
</reference>
<evidence type="ECO:0000256" key="3">
    <source>
        <dbReference type="ARBA" id="ARBA00022692"/>
    </source>
</evidence>
<feature type="transmembrane region" description="Helical" evidence="7">
    <location>
        <begin position="42"/>
        <end position="61"/>
    </location>
</feature>
<evidence type="ECO:0000256" key="7">
    <source>
        <dbReference type="SAM" id="Phobius"/>
    </source>
</evidence>
<feature type="transmembrane region" description="Helical" evidence="7">
    <location>
        <begin position="67"/>
        <end position="89"/>
    </location>
</feature>
<comment type="similarity">
    <text evidence="2">Belongs to the GtrA family.</text>
</comment>
<feature type="transmembrane region" description="Helical" evidence="7">
    <location>
        <begin position="151"/>
        <end position="169"/>
    </location>
</feature>
<sequence>MPGRRVAVRGDVGGGAMGREGLRSRAAGPPQTPSAWRQGGRYLAVGVVNTLVGTGAMLLLLRLGVPYWPATAGGFALGLGTSFALNRRFTFGHRGDVRRAFGRFLLVTLVGYGVAFFVARRMASAALVGLSVLAAALGAGPIGASPQGFDMLAVVIGTGLYTTLTFVGHRRWTFREPRTDRGPRPAG</sequence>
<evidence type="ECO:0000313" key="10">
    <source>
        <dbReference type="Proteomes" id="UP000243024"/>
    </source>
</evidence>
<feature type="region of interest" description="Disordered" evidence="6">
    <location>
        <begin position="1"/>
        <end position="34"/>
    </location>
</feature>
<evidence type="ECO:0000256" key="6">
    <source>
        <dbReference type="SAM" id="MobiDB-lite"/>
    </source>
</evidence>
<dbReference type="PANTHER" id="PTHR38459:SF1">
    <property type="entry name" value="PROPHAGE BACTOPRENOL-LINKED GLUCOSE TRANSLOCASE HOMOLOG"/>
    <property type="match status" value="1"/>
</dbReference>
<dbReference type="InterPro" id="IPR051401">
    <property type="entry name" value="GtrA_CellWall_Glycosyl"/>
</dbReference>
<feature type="transmembrane region" description="Helical" evidence="7">
    <location>
        <begin position="125"/>
        <end position="144"/>
    </location>
</feature>
<evidence type="ECO:0000256" key="2">
    <source>
        <dbReference type="ARBA" id="ARBA00009399"/>
    </source>
</evidence>
<keyword evidence="5 7" id="KW-0472">Membrane</keyword>
<feature type="transmembrane region" description="Helical" evidence="7">
    <location>
        <begin position="101"/>
        <end position="119"/>
    </location>
</feature>
<evidence type="ECO:0000313" key="9">
    <source>
        <dbReference type="EMBL" id="OAR03209.1"/>
    </source>
</evidence>
<dbReference type="STRING" id="1484.SA87_04765"/>
<name>A0A132N391_HYDSH</name>
<dbReference type="GO" id="GO:0005886">
    <property type="term" value="C:plasma membrane"/>
    <property type="evidence" value="ECO:0007669"/>
    <property type="project" value="TreeGrafter"/>
</dbReference>
<dbReference type="GO" id="GO:0000271">
    <property type="term" value="P:polysaccharide biosynthetic process"/>
    <property type="evidence" value="ECO:0007669"/>
    <property type="project" value="InterPro"/>
</dbReference>
<dbReference type="PANTHER" id="PTHR38459">
    <property type="entry name" value="PROPHAGE BACTOPRENOL-LINKED GLUCOSE TRANSLOCASE HOMOLOG"/>
    <property type="match status" value="1"/>
</dbReference>
<gene>
    <name evidence="9" type="ORF">SA87_04765</name>
</gene>
<keyword evidence="10" id="KW-1185">Reference proteome</keyword>
<evidence type="ECO:0000256" key="1">
    <source>
        <dbReference type="ARBA" id="ARBA00004141"/>
    </source>
</evidence>
<evidence type="ECO:0000259" key="8">
    <source>
        <dbReference type="Pfam" id="PF04138"/>
    </source>
</evidence>
<dbReference type="Proteomes" id="UP000243024">
    <property type="component" value="Unassembled WGS sequence"/>
</dbReference>
<organism evidence="9 10">
    <name type="scientific">Hydrogenibacillus schlegelii</name>
    <name type="common">Bacillus schlegelii</name>
    <dbReference type="NCBI Taxonomy" id="1484"/>
    <lineage>
        <taxon>Bacteria</taxon>
        <taxon>Bacillati</taxon>
        <taxon>Bacillota</taxon>
        <taxon>Bacilli</taxon>
        <taxon>Bacillales</taxon>
        <taxon>Bacillales Family X. Incertae Sedis</taxon>
        <taxon>Hydrogenibacillus</taxon>
    </lineage>
</organism>
<evidence type="ECO:0000256" key="5">
    <source>
        <dbReference type="ARBA" id="ARBA00023136"/>
    </source>
</evidence>